<evidence type="ECO:0000256" key="3">
    <source>
        <dbReference type="ARBA" id="ARBA00023242"/>
    </source>
</evidence>
<dbReference type="CDD" id="cd00024">
    <property type="entry name" value="CD_CSD"/>
    <property type="match status" value="2"/>
</dbReference>
<dbReference type="EMBL" id="KZ613473">
    <property type="protein sequence ID" value="PMD24277.1"/>
    <property type="molecule type" value="Genomic_DNA"/>
</dbReference>
<evidence type="ECO:0000313" key="7">
    <source>
        <dbReference type="Proteomes" id="UP000235672"/>
    </source>
</evidence>
<dbReference type="Pfam" id="PF20150">
    <property type="entry name" value="2EXR"/>
    <property type="match status" value="1"/>
</dbReference>
<keyword evidence="3" id="KW-0539">Nucleus</keyword>
<sequence>MPSPFGGLPTEIQLQIFEYAAKSQLTSRVVEIYLKEGEIYSKTRPPPLLHVCRASREVTLKLYKPWLPQFKGTAAHSPWERRLGDKEVDKLSRLQNVCVSLYHDILLINDKQWSNWDFGPIERANLRRLAVNLGGWFGWLSSRDFYLQFAQLKSLSLFEHGKDLKEVSFKAQEIKRITEKAKNAITRKGSKKRYRAPKIRLEEISTGDGWSGSVDEWITYKYPKGNKFPLTSGRRSSLSSCRGLAEENESAASEPRHNVRRRGRPRREEIAARITLTGDGPGSSSQRSVSARHAKKRSRADFEADNLPQNSRRPRGRPRKVLVINNADKEQIPPPRSPTQRTAEEIFAKIRGYMESFRSPTPEAESARQPAHTPTPEPVFKSPLDNYGWMLEDSPEPQGDAFQEVTPSSTFAGRQVVFCTMEDSSMNVEEIQELTPSLSSPFVDPRVAFQGISQDANANQGRPAQDSDGLAIAEDDDIPTSNLDHVSPASYEVLGHIWSQNDDTKGFPEPDRFAFYNDHVGIDKSFFEMPDHLAEEIGSQPIDAPCVEDEEYTPKQFMAERKTPEGLQFLVQWEDYPQEKDWTWETEAAMTESAPDMVAAWAVKSGVEIEEEKPITVDYIVEKIMGRRKFKGVLHYLVKWKGFEKVKDRTWEPCGRLRVDVPLIVEAFEEKRKK</sequence>
<dbReference type="Pfam" id="PF00385">
    <property type="entry name" value="Chromo"/>
    <property type="match status" value="2"/>
</dbReference>
<dbReference type="InterPro" id="IPR000953">
    <property type="entry name" value="Chromo/chromo_shadow_dom"/>
</dbReference>
<dbReference type="SUPFAM" id="SSF54160">
    <property type="entry name" value="Chromo domain-like"/>
    <property type="match status" value="2"/>
</dbReference>
<protein>
    <recommendedName>
        <fullName evidence="5">Chromo domain-containing protein</fullName>
    </recommendedName>
</protein>
<evidence type="ECO:0000313" key="6">
    <source>
        <dbReference type="EMBL" id="PMD24277.1"/>
    </source>
</evidence>
<comment type="subunit">
    <text evidence="2">Component of the NuA4 histone acetyltransferase complex.</text>
</comment>
<evidence type="ECO:0000256" key="4">
    <source>
        <dbReference type="SAM" id="MobiDB-lite"/>
    </source>
</evidence>
<dbReference type="STRING" id="1745343.A0A2J6QDE4"/>
<comment type="subcellular location">
    <subcellularLocation>
        <location evidence="1">Nucleus</location>
    </subcellularLocation>
</comment>
<dbReference type="PANTHER" id="PTHR35910:SF6">
    <property type="entry name" value="2EXR DOMAIN-CONTAINING PROTEIN"/>
    <property type="match status" value="1"/>
</dbReference>
<dbReference type="PROSITE" id="PS50013">
    <property type="entry name" value="CHROMO_2"/>
    <property type="match status" value="2"/>
</dbReference>
<dbReference type="InterPro" id="IPR023779">
    <property type="entry name" value="Chromodomain_CS"/>
</dbReference>
<evidence type="ECO:0000256" key="1">
    <source>
        <dbReference type="ARBA" id="ARBA00004123"/>
    </source>
</evidence>
<accession>A0A2J6QDE4</accession>
<dbReference type="SMART" id="SM00298">
    <property type="entry name" value="CHROMO"/>
    <property type="match status" value="2"/>
</dbReference>
<dbReference type="PANTHER" id="PTHR35910">
    <property type="entry name" value="2EXR DOMAIN-CONTAINING PROTEIN"/>
    <property type="match status" value="1"/>
</dbReference>
<dbReference type="PROSITE" id="PS00598">
    <property type="entry name" value="CHROMO_1"/>
    <property type="match status" value="1"/>
</dbReference>
<dbReference type="Proteomes" id="UP000235672">
    <property type="component" value="Unassembled WGS sequence"/>
</dbReference>
<proteinExistence type="predicted"/>
<dbReference type="AlphaFoldDB" id="A0A2J6QDE4"/>
<reference evidence="6 7" key="1">
    <citation type="submission" date="2016-05" db="EMBL/GenBank/DDBJ databases">
        <title>A degradative enzymes factory behind the ericoid mycorrhizal symbiosis.</title>
        <authorList>
            <consortium name="DOE Joint Genome Institute"/>
            <person name="Martino E."/>
            <person name="Morin E."/>
            <person name="Grelet G."/>
            <person name="Kuo A."/>
            <person name="Kohler A."/>
            <person name="Daghino S."/>
            <person name="Barry K."/>
            <person name="Choi C."/>
            <person name="Cichocki N."/>
            <person name="Clum A."/>
            <person name="Copeland A."/>
            <person name="Hainaut M."/>
            <person name="Haridas S."/>
            <person name="Labutti K."/>
            <person name="Lindquist E."/>
            <person name="Lipzen A."/>
            <person name="Khouja H.-R."/>
            <person name="Murat C."/>
            <person name="Ohm R."/>
            <person name="Olson A."/>
            <person name="Spatafora J."/>
            <person name="Veneault-Fourrey C."/>
            <person name="Henrissat B."/>
            <person name="Grigoriev I."/>
            <person name="Martin F."/>
            <person name="Perotto S."/>
        </authorList>
    </citation>
    <scope>NUCLEOTIDE SEQUENCE [LARGE SCALE GENOMIC DNA]</scope>
    <source>
        <strain evidence="6 7">UAMH 7357</strain>
    </source>
</reference>
<feature type="domain" description="Chromo" evidence="5">
    <location>
        <begin position="552"/>
        <end position="613"/>
    </location>
</feature>
<feature type="domain" description="Chromo" evidence="5">
    <location>
        <begin position="619"/>
        <end position="674"/>
    </location>
</feature>
<evidence type="ECO:0000256" key="2">
    <source>
        <dbReference type="ARBA" id="ARBA00011353"/>
    </source>
</evidence>
<dbReference type="GO" id="GO:0005634">
    <property type="term" value="C:nucleus"/>
    <property type="evidence" value="ECO:0007669"/>
    <property type="project" value="UniProtKB-SubCell"/>
</dbReference>
<gene>
    <name evidence="6" type="ORF">NA56DRAFT_746430</name>
</gene>
<name>A0A2J6QDE4_9HELO</name>
<keyword evidence="7" id="KW-1185">Reference proteome</keyword>
<dbReference type="InterPro" id="IPR023780">
    <property type="entry name" value="Chromo_domain"/>
</dbReference>
<feature type="region of interest" description="Disordered" evidence="4">
    <location>
        <begin position="358"/>
        <end position="380"/>
    </location>
</feature>
<feature type="compositionally biased region" description="Low complexity" evidence="4">
    <location>
        <begin position="232"/>
        <end position="243"/>
    </location>
</feature>
<dbReference type="OrthoDB" id="433924at2759"/>
<dbReference type="InterPro" id="IPR045518">
    <property type="entry name" value="2EXR"/>
</dbReference>
<dbReference type="InterPro" id="IPR016197">
    <property type="entry name" value="Chromo-like_dom_sf"/>
</dbReference>
<evidence type="ECO:0000259" key="5">
    <source>
        <dbReference type="PROSITE" id="PS50013"/>
    </source>
</evidence>
<organism evidence="6 7">
    <name type="scientific">Hyaloscypha hepaticicola</name>
    <dbReference type="NCBI Taxonomy" id="2082293"/>
    <lineage>
        <taxon>Eukaryota</taxon>
        <taxon>Fungi</taxon>
        <taxon>Dikarya</taxon>
        <taxon>Ascomycota</taxon>
        <taxon>Pezizomycotina</taxon>
        <taxon>Leotiomycetes</taxon>
        <taxon>Helotiales</taxon>
        <taxon>Hyaloscyphaceae</taxon>
        <taxon>Hyaloscypha</taxon>
    </lineage>
</organism>
<dbReference type="GO" id="GO:0006338">
    <property type="term" value="P:chromatin remodeling"/>
    <property type="evidence" value="ECO:0007669"/>
    <property type="project" value="UniProtKB-ARBA"/>
</dbReference>
<feature type="region of interest" description="Disordered" evidence="4">
    <location>
        <begin position="229"/>
        <end position="342"/>
    </location>
</feature>
<dbReference type="Gene3D" id="2.40.50.40">
    <property type="match status" value="2"/>
</dbReference>